<protein>
    <submittedName>
        <fullName evidence="1">Uncharacterized protein</fullName>
    </submittedName>
</protein>
<sequence>MRSPRLFQEKKMTLAVLTKDFRLAAQVVEEAARRGLTARHVIEPAEIPLSARAVVMKRGEFGTVSRPPSLYAEDFTSTTSLVDRAVELAYSKKTVRNAVIAIDPGKTIGAAFMADELLLRTESYSDLHRFSQTVVEFFKTHPTSTHTILLGSGAPEFREEILRDIRSKTPDAVVKNVSEKNTSKLSRGIDELAAAMLPRMKRRPGK</sequence>
<accession>A0A7J3VU62</accession>
<name>A0A7J3VU62_CALS0</name>
<dbReference type="EMBL" id="DRXH01000146">
    <property type="protein sequence ID" value="HHM44489.1"/>
    <property type="molecule type" value="Genomic_DNA"/>
</dbReference>
<comment type="caution">
    <text evidence="1">The sequence shown here is derived from an EMBL/GenBank/DDBJ whole genome shotgun (WGS) entry which is preliminary data.</text>
</comment>
<dbReference type="AlphaFoldDB" id="A0A7J3VU62"/>
<gene>
    <name evidence="1" type="ORF">ENM31_04245</name>
</gene>
<proteinExistence type="predicted"/>
<reference evidence="1" key="1">
    <citation type="journal article" date="2020" name="mSystems">
        <title>Genome- and Community-Level Interaction Insights into Carbon Utilization and Element Cycling Functions of Hydrothermarchaeota in Hydrothermal Sediment.</title>
        <authorList>
            <person name="Zhou Z."/>
            <person name="Liu Y."/>
            <person name="Xu W."/>
            <person name="Pan J."/>
            <person name="Luo Z.H."/>
            <person name="Li M."/>
        </authorList>
    </citation>
    <scope>NUCLEOTIDE SEQUENCE [LARGE SCALE GENOMIC DNA]</scope>
    <source>
        <strain evidence="1">SpSt-1074</strain>
    </source>
</reference>
<evidence type="ECO:0000313" key="1">
    <source>
        <dbReference type="EMBL" id="HHM44489.1"/>
    </source>
</evidence>
<organism evidence="1">
    <name type="scientific">Caldiarchaeum subterraneum</name>
    <dbReference type="NCBI Taxonomy" id="311458"/>
    <lineage>
        <taxon>Archaea</taxon>
        <taxon>Nitrososphaerota</taxon>
        <taxon>Candidatus Caldarchaeales</taxon>
        <taxon>Candidatus Caldarchaeaceae</taxon>
        <taxon>Candidatus Caldarchaeum</taxon>
    </lineage>
</organism>